<evidence type="ECO:0000313" key="1">
    <source>
        <dbReference type="EMBL" id="GMN66880.1"/>
    </source>
</evidence>
<dbReference type="Proteomes" id="UP001187192">
    <property type="component" value="Unassembled WGS sequence"/>
</dbReference>
<organism evidence="1 2">
    <name type="scientific">Ficus carica</name>
    <name type="common">Common fig</name>
    <dbReference type="NCBI Taxonomy" id="3494"/>
    <lineage>
        <taxon>Eukaryota</taxon>
        <taxon>Viridiplantae</taxon>
        <taxon>Streptophyta</taxon>
        <taxon>Embryophyta</taxon>
        <taxon>Tracheophyta</taxon>
        <taxon>Spermatophyta</taxon>
        <taxon>Magnoliopsida</taxon>
        <taxon>eudicotyledons</taxon>
        <taxon>Gunneridae</taxon>
        <taxon>Pentapetalae</taxon>
        <taxon>rosids</taxon>
        <taxon>fabids</taxon>
        <taxon>Rosales</taxon>
        <taxon>Moraceae</taxon>
        <taxon>Ficeae</taxon>
        <taxon>Ficus</taxon>
    </lineage>
</organism>
<dbReference type="AlphaFoldDB" id="A0AA88E5V3"/>
<keyword evidence="2" id="KW-1185">Reference proteome</keyword>
<gene>
    <name evidence="1" type="ORF">TIFTF001_035946</name>
</gene>
<comment type="caution">
    <text evidence="1">The sequence shown here is derived from an EMBL/GenBank/DDBJ whole genome shotgun (WGS) entry which is preliminary data.</text>
</comment>
<protein>
    <submittedName>
        <fullName evidence="1">Uncharacterized protein</fullName>
    </submittedName>
</protein>
<name>A0AA88E5V3_FICCA</name>
<proteinExistence type="predicted"/>
<reference evidence="1" key="1">
    <citation type="submission" date="2023-07" db="EMBL/GenBank/DDBJ databases">
        <title>draft genome sequence of fig (Ficus carica).</title>
        <authorList>
            <person name="Takahashi T."/>
            <person name="Nishimura K."/>
        </authorList>
    </citation>
    <scope>NUCLEOTIDE SEQUENCE</scope>
</reference>
<dbReference type="EMBL" id="BTGU01000375">
    <property type="protein sequence ID" value="GMN66880.1"/>
    <property type="molecule type" value="Genomic_DNA"/>
</dbReference>
<sequence>MQLRLQALVFSNFDCRIHSPLHQLPPPPAATTDSGFQRLTALHLFDSNQIMLIGFFMATGTISWEPIPSVFCEKSKISTEDKSVPIDVIRIPEYPSGVNVGNGVARGLAAGFSIH</sequence>
<evidence type="ECO:0000313" key="2">
    <source>
        <dbReference type="Proteomes" id="UP001187192"/>
    </source>
</evidence>
<accession>A0AA88E5V3</accession>